<sequence>MRFSTASLLLLASTPGVTAFPTGAGGCVAGAPSVGGSHLSNPTIMTGSLVNGAYSVALDGAALPPRGPLLVGESYDIAVRGPAFRGVLIMSASPNVDLTPSTAALQPAAACAGVGVGITHVNSDFKDAINGTITCLGPGPVTMGINVVVANNNQEGSIYYFSDVTVECSDATQPDSTEDPSADIAATEDPSPEVVATEDPSPEVVATEDPSADIAATEDPSDLSTDVPMNDTMTDIPTDFNETLAPDFDDDESLPPVVAPTDAPVATPTADGSAAPVAAIEAPSSANTLTTPLLGLGATAVAVMSMLM</sequence>
<dbReference type="EMBL" id="JAGRRH010000008">
    <property type="protein sequence ID" value="KAG7365654.1"/>
    <property type="molecule type" value="Genomic_DNA"/>
</dbReference>
<evidence type="ECO:0000313" key="3">
    <source>
        <dbReference type="EMBL" id="KAG7339567.1"/>
    </source>
</evidence>
<keyword evidence="2" id="KW-0732">Signal</keyword>
<feature type="signal peptide" evidence="2">
    <location>
        <begin position="1"/>
        <end position="19"/>
    </location>
</feature>
<protein>
    <submittedName>
        <fullName evidence="4">Uncharacterized protein</fullName>
    </submittedName>
</protein>
<dbReference type="PROSITE" id="PS51257">
    <property type="entry name" value="PROKAR_LIPOPROTEIN"/>
    <property type="match status" value="1"/>
</dbReference>
<dbReference type="AlphaFoldDB" id="A0A9K3Q254"/>
<evidence type="ECO:0000313" key="5">
    <source>
        <dbReference type="Proteomes" id="UP000693970"/>
    </source>
</evidence>
<proteinExistence type="predicted"/>
<reference evidence="4" key="2">
    <citation type="submission" date="2021-04" db="EMBL/GenBank/DDBJ databases">
        <authorList>
            <person name="Podell S."/>
        </authorList>
    </citation>
    <scope>NUCLEOTIDE SEQUENCE</scope>
    <source>
        <strain evidence="4">Hildebrandi</strain>
    </source>
</reference>
<evidence type="ECO:0000313" key="4">
    <source>
        <dbReference type="EMBL" id="KAG7365654.1"/>
    </source>
</evidence>
<keyword evidence="5" id="KW-1185">Reference proteome</keyword>
<dbReference type="Proteomes" id="UP000693970">
    <property type="component" value="Unassembled WGS sequence"/>
</dbReference>
<evidence type="ECO:0000256" key="1">
    <source>
        <dbReference type="SAM" id="MobiDB-lite"/>
    </source>
</evidence>
<comment type="caution">
    <text evidence="4">The sequence shown here is derived from an EMBL/GenBank/DDBJ whole genome shotgun (WGS) entry which is preliminary data.</text>
</comment>
<feature type="chain" id="PRO_5039844557" evidence="2">
    <location>
        <begin position="20"/>
        <end position="308"/>
    </location>
</feature>
<dbReference type="EMBL" id="JAGRRH010000032">
    <property type="protein sequence ID" value="KAG7339567.1"/>
    <property type="molecule type" value="Genomic_DNA"/>
</dbReference>
<feature type="region of interest" description="Disordered" evidence="1">
    <location>
        <begin position="170"/>
        <end position="228"/>
    </location>
</feature>
<organism evidence="4 5">
    <name type="scientific">Nitzschia inconspicua</name>
    <dbReference type="NCBI Taxonomy" id="303405"/>
    <lineage>
        <taxon>Eukaryota</taxon>
        <taxon>Sar</taxon>
        <taxon>Stramenopiles</taxon>
        <taxon>Ochrophyta</taxon>
        <taxon>Bacillariophyta</taxon>
        <taxon>Bacillariophyceae</taxon>
        <taxon>Bacillariophycidae</taxon>
        <taxon>Bacillariales</taxon>
        <taxon>Bacillariaceae</taxon>
        <taxon>Nitzschia</taxon>
    </lineage>
</organism>
<evidence type="ECO:0000256" key="2">
    <source>
        <dbReference type="SAM" id="SignalP"/>
    </source>
</evidence>
<reference evidence="4" key="1">
    <citation type="journal article" date="2021" name="Sci. Rep.">
        <title>Diploid genomic architecture of Nitzschia inconspicua, an elite biomass production diatom.</title>
        <authorList>
            <person name="Oliver A."/>
            <person name="Podell S."/>
            <person name="Pinowska A."/>
            <person name="Traller J.C."/>
            <person name="Smith S.R."/>
            <person name="McClure R."/>
            <person name="Beliaev A."/>
            <person name="Bohutskyi P."/>
            <person name="Hill E.A."/>
            <person name="Rabines A."/>
            <person name="Zheng H."/>
            <person name="Allen L.Z."/>
            <person name="Kuo A."/>
            <person name="Grigoriev I.V."/>
            <person name="Allen A.E."/>
            <person name="Hazlebeck D."/>
            <person name="Allen E.E."/>
        </authorList>
    </citation>
    <scope>NUCLEOTIDE SEQUENCE</scope>
    <source>
        <strain evidence="4">Hildebrandi</strain>
    </source>
</reference>
<name>A0A9K3Q254_9STRA</name>
<gene>
    <name evidence="4" type="ORF">IV203_025095</name>
    <name evidence="3" type="ORF">IV203_025160</name>
</gene>
<accession>A0A9K3Q254</accession>